<keyword evidence="2" id="KW-1133">Transmembrane helix</keyword>
<dbReference type="PANTHER" id="PTHR46401:SF2">
    <property type="entry name" value="GLYCOSYLTRANSFERASE WBBK-RELATED"/>
    <property type="match status" value="1"/>
</dbReference>
<evidence type="ECO:0000256" key="2">
    <source>
        <dbReference type="SAM" id="Phobius"/>
    </source>
</evidence>
<dbReference type="SUPFAM" id="SSF53756">
    <property type="entry name" value="UDP-Glycosyltransferase/glycogen phosphorylase"/>
    <property type="match status" value="1"/>
</dbReference>
<keyword evidence="2" id="KW-0812">Transmembrane</keyword>
<dbReference type="RefSeq" id="WP_279245300.1">
    <property type="nucleotide sequence ID" value="NZ_SHNN01000002.1"/>
</dbReference>
<evidence type="ECO:0000256" key="1">
    <source>
        <dbReference type="ARBA" id="ARBA00022679"/>
    </source>
</evidence>
<evidence type="ECO:0000313" key="4">
    <source>
        <dbReference type="Proteomes" id="UP001143362"/>
    </source>
</evidence>
<gene>
    <name evidence="3" type="ORF">EYC98_10525</name>
</gene>
<dbReference type="EMBL" id="SHNN01000002">
    <property type="protein sequence ID" value="MCX2981298.1"/>
    <property type="molecule type" value="Genomic_DNA"/>
</dbReference>
<keyword evidence="1" id="KW-0808">Transferase</keyword>
<protein>
    <submittedName>
        <fullName evidence="3">Glycosyltransferase</fullName>
    </submittedName>
</protein>
<evidence type="ECO:0000313" key="3">
    <source>
        <dbReference type="EMBL" id="MCX2981298.1"/>
    </source>
</evidence>
<name>A0ABT3TG63_9GAMM</name>
<dbReference type="PANTHER" id="PTHR46401">
    <property type="entry name" value="GLYCOSYLTRANSFERASE WBBK-RELATED"/>
    <property type="match status" value="1"/>
</dbReference>
<organism evidence="3 4">
    <name type="scientific">Candidatus Litorirhabdus singularis</name>
    <dbReference type="NCBI Taxonomy" id="2518993"/>
    <lineage>
        <taxon>Bacteria</taxon>
        <taxon>Pseudomonadati</taxon>
        <taxon>Pseudomonadota</taxon>
        <taxon>Gammaproteobacteria</taxon>
        <taxon>Cellvibrionales</taxon>
        <taxon>Halieaceae</taxon>
        <taxon>Candidatus Litorirhabdus</taxon>
    </lineage>
</organism>
<feature type="transmembrane region" description="Helical" evidence="2">
    <location>
        <begin position="92"/>
        <end position="111"/>
    </location>
</feature>
<dbReference type="Pfam" id="PF13692">
    <property type="entry name" value="Glyco_trans_1_4"/>
    <property type="match status" value="1"/>
</dbReference>
<reference evidence="3" key="1">
    <citation type="submission" date="2019-02" db="EMBL/GenBank/DDBJ databases">
        <authorList>
            <person name="Li S.-H."/>
        </authorList>
    </citation>
    <scope>NUCLEOTIDE SEQUENCE</scope>
    <source>
        <strain evidence="3">IMCC14734</strain>
    </source>
</reference>
<keyword evidence="4" id="KW-1185">Reference proteome</keyword>
<proteinExistence type="predicted"/>
<keyword evidence="2" id="KW-0472">Membrane</keyword>
<comment type="caution">
    <text evidence="3">The sequence shown here is derived from an EMBL/GenBank/DDBJ whole genome shotgun (WGS) entry which is preliminary data.</text>
</comment>
<dbReference type="Gene3D" id="3.40.50.2000">
    <property type="entry name" value="Glycogen Phosphorylase B"/>
    <property type="match status" value="1"/>
</dbReference>
<sequence length="393" mass="44150">MEKKFVPAGIILINEKLLVWGTYDTGKPRTRILIAASRLVFGEVIECHRDVWGGVEDKSQLTGVRAKLGILTKWLFAYPVLIFRYLRAPKHNLVLIPYMGIIDIIILYPFARMRGAKICLDIFISIYDTTVIDRELLNKEGIIAKLLYYVEHAAINLADIRLIDTWSHAKYIEELFGMPADSVQSVWVGMESEKFPRKIFSSPSQESPERVKVLFYGQFIPLHGIDVIVEAAELLEQSGACGVEWILIGKGQLQTEIDEMIRAKVLNTITRIEWVPYDELIENIVNADICLGVFNAKGKSLRVIPNKVFQILAAGTALITADSPAMNELISEETPGIMLVRPGSASDLAEAVLKMSKQLSQQTLDTSNMPLIDSRVVAEQFRDVVERSFQTPD</sequence>
<dbReference type="Proteomes" id="UP001143362">
    <property type="component" value="Unassembled WGS sequence"/>
</dbReference>
<accession>A0ABT3TG63</accession>